<organism evidence="3 4">
    <name type="scientific">Metapseudomonas lalkuanensis</name>
    <dbReference type="NCBI Taxonomy" id="2604832"/>
    <lineage>
        <taxon>Bacteria</taxon>
        <taxon>Pseudomonadati</taxon>
        <taxon>Pseudomonadota</taxon>
        <taxon>Gammaproteobacteria</taxon>
        <taxon>Pseudomonadales</taxon>
        <taxon>Pseudomonadaceae</taxon>
        <taxon>Metapseudomonas</taxon>
    </lineage>
</organism>
<dbReference type="Gene3D" id="3.90.70.10">
    <property type="entry name" value="Cysteine proteinases"/>
    <property type="match status" value="1"/>
</dbReference>
<feature type="domain" description="Peptidase C39-like" evidence="2">
    <location>
        <begin position="43"/>
        <end position="154"/>
    </location>
</feature>
<dbReference type="AlphaFoldDB" id="A0A5J6QR08"/>
<reference evidence="3 4" key="1">
    <citation type="submission" date="2019-08" db="EMBL/GenBank/DDBJ databases">
        <title>Whole-genome Sequencing of e-waste polymer degrading bacterium Pseudomonas sp. strain PE08.</title>
        <authorList>
            <person name="Kirdat K."/>
            <person name="Debbarma P."/>
            <person name="Narawade N."/>
            <person name="Suyal D."/>
            <person name="Thorat V."/>
            <person name="Shouche Y."/>
            <person name="Goel R."/>
            <person name="Yadav A."/>
        </authorList>
    </citation>
    <scope>NUCLEOTIDE SEQUENCE [LARGE SCALE GENOMIC DNA]</scope>
    <source>
        <strain evidence="3 4">PE08</strain>
    </source>
</reference>
<evidence type="ECO:0000313" key="3">
    <source>
        <dbReference type="EMBL" id="QEY63811.1"/>
    </source>
</evidence>
<dbReference type="RefSeq" id="WP_151134849.1">
    <property type="nucleotide sequence ID" value="NZ_CP043311.1"/>
</dbReference>
<keyword evidence="4" id="KW-1185">Reference proteome</keyword>
<evidence type="ECO:0000259" key="2">
    <source>
        <dbReference type="Pfam" id="PF13529"/>
    </source>
</evidence>
<sequence>MPVLNRLFRPVLVAACVAVLAGCAAQPLSSKLRAGPERVELSGVPFFAQNAYQSAPASMAALLTQQGDEVTPGTVEKELQLPQKEASLREGLAATARQHGLIVYPLGNRLDDLLEQVAAGNPVLVHLREGFGWMPSWRYALLVGYDRTNQQVLLRQGHERRAVMSFREFEADWAEAGNWAVLVQAPNQLPASVERARWLKAADELAAAGQVNAAKMARLQMP</sequence>
<gene>
    <name evidence="3" type="ORF">FXN65_17790</name>
</gene>
<evidence type="ECO:0000313" key="4">
    <source>
        <dbReference type="Proteomes" id="UP000327179"/>
    </source>
</evidence>
<dbReference type="NCBIfam" id="NF033920">
    <property type="entry name" value="C39_PA2778_fam"/>
    <property type="match status" value="1"/>
</dbReference>
<dbReference type="InterPro" id="IPR039564">
    <property type="entry name" value="Peptidase_C39-like"/>
</dbReference>
<name>A0A5J6QR08_9GAMM</name>
<feature type="signal peptide" evidence="1">
    <location>
        <begin position="1"/>
        <end position="24"/>
    </location>
</feature>
<feature type="chain" id="PRO_5023930386" description="Peptidase C39-like domain-containing protein" evidence="1">
    <location>
        <begin position="25"/>
        <end position="222"/>
    </location>
</feature>
<dbReference type="PROSITE" id="PS51257">
    <property type="entry name" value="PROKAR_LIPOPROTEIN"/>
    <property type="match status" value="1"/>
</dbReference>
<dbReference type="Pfam" id="PF13529">
    <property type="entry name" value="Peptidase_C39_2"/>
    <property type="match status" value="1"/>
</dbReference>
<dbReference type="Proteomes" id="UP000327179">
    <property type="component" value="Chromosome"/>
</dbReference>
<protein>
    <recommendedName>
        <fullName evidence="2">Peptidase C39-like domain-containing protein</fullName>
    </recommendedName>
</protein>
<proteinExistence type="predicted"/>
<dbReference type="EMBL" id="CP043311">
    <property type="protein sequence ID" value="QEY63811.1"/>
    <property type="molecule type" value="Genomic_DNA"/>
</dbReference>
<dbReference type="KEGG" id="plal:FXN65_17790"/>
<keyword evidence="1" id="KW-0732">Signal</keyword>
<evidence type="ECO:0000256" key="1">
    <source>
        <dbReference type="SAM" id="SignalP"/>
    </source>
</evidence>
<accession>A0A5J6QR08</accession>